<reference evidence="7" key="1">
    <citation type="submission" date="2025-08" db="UniProtKB">
        <authorList>
            <consortium name="RefSeq"/>
        </authorList>
    </citation>
    <scope>IDENTIFICATION</scope>
    <source>
        <tissue evidence="7">Testes</tissue>
    </source>
</reference>
<sequence>MWPYLVEANEELMNRDRELTDLDQALKERQWELKQRAAQVAQLDMTMKEHRSELETKVVKLEEQLSKSQQNLKERSKQKTKELSSKLNDHRKDELEQGQHLRLTREQMQRQHMDLTDTKKQLAKSQREQDRMARELEETIQVCKSKELDCSKLAEELGASRAREAAADSRCIAEIHHLRQQLELDIKQKDIEISSLQESHSTLLAAKNQQETNHRLHSQQLEERNKHITQQLQTTEDKLTSLENELRARKEVVEAANEAIVIKEAEVARLNAKISGYERATFGMRNRESSSSRHNLFSINVWIRTKHATIVTNARPNSANSTTNELLNDFITADELTKSHV</sequence>
<dbReference type="RefSeq" id="XP_006819155.1">
    <property type="nucleotide sequence ID" value="XM_006819092.1"/>
</dbReference>
<keyword evidence="2" id="KW-0963">Cytoplasm</keyword>
<dbReference type="PANTHER" id="PTHR18875:SF8">
    <property type="entry name" value="COILED-COIL DOMAIN-CONTAINING PROTEIN 18"/>
    <property type="match status" value="1"/>
</dbReference>
<gene>
    <name evidence="7" type="primary">LOC102807189</name>
</gene>
<protein>
    <submittedName>
        <fullName evidence="7">Coiled-coil domain-containing protein 18-like</fullName>
    </submittedName>
</protein>
<evidence type="ECO:0000313" key="6">
    <source>
        <dbReference type="Proteomes" id="UP000694865"/>
    </source>
</evidence>
<feature type="compositionally biased region" description="Basic and acidic residues" evidence="5">
    <location>
        <begin position="72"/>
        <end position="101"/>
    </location>
</feature>
<dbReference type="Proteomes" id="UP000694865">
    <property type="component" value="Unplaced"/>
</dbReference>
<evidence type="ECO:0000256" key="2">
    <source>
        <dbReference type="ARBA" id="ARBA00022490"/>
    </source>
</evidence>
<dbReference type="GeneID" id="102807189"/>
<proteinExistence type="predicted"/>
<evidence type="ECO:0000256" key="4">
    <source>
        <dbReference type="SAM" id="Coils"/>
    </source>
</evidence>
<feature type="coiled-coil region" evidence="4">
    <location>
        <begin position="179"/>
        <end position="280"/>
    </location>
</feature>
<organism evidence="6 7">
    <name type="scientific">Saccoglossus kowalevskii</name>
    <name type="common">Acorn worm</name>
    <dbReference type="NCBI Taxonomy" id="10224"/>
    <lineage>
        <taxon>Eukaryota</taxon>
        <taxon>Metazoa</taxon>
        <taxon>Hemichordata</taxon>
        <taxon>Enteropneusta</taxon>
        <taxon>Harrimaniidae</taxon>
        <taxon>Saccoglossus</taxon>
    </lineage>
</organism>
<evidence type="ECO:0000256" key="5">
    <source>
        <dbReference type="SAM" id="MobiDB-lite"/>
    </source>
</evidence>
<name>A0ABM0MGL4_SACKO</name>
<dbReference type="PANTHER" id="PTHR18875">
    <property type="entry name" value="SARCOMA ANTIGEN NY-SAR-24/CYTOSKELETAL PROTEIN SOJO"/>
    <property type="match status" value="1"/>
</dbReference>
<evidence type="ECO:0000313" key="7">
    <source>
        <dbReference type="RefSeq" id="XP_006819155.1"/>
    </source>
</evidence>
<keyword evidence="3 4" id="KW-0175">Coiled coil</keyword>
<feature type="region of interest" description="Disordered" evidence="5">
    <location>
        <begin position="66"/>
        <end position="101"/>
    </location>
</feature>
<keyword evidence="6" id="KW-1185">Reference proteome</keyword>
<evidence type="ECO:0000256" key="1">
    <source>
        <dbReference type="ARBA" id="ARBA00004496"/>
    </source>
</evidence>
<comment type="subcellular location">
    <subcellularLocation>
        <location evidence="1">Cytoplasm</location>
    </subcellularLocation>
</comment>
<accession>A0ABM0MGL4</accession>
<evidence type="ECO:0000256" key="3">
    <source>
        <dbReference type="ARBA" id="ARBA00023054"/>
    </source>
</evidence>